<dbReference type="EMBL" id="CCBN010000019">
    <property type="protein sequence ID" value="CDO57239.1"/>
    <property type="molecule type" value="Genomic_DNA"/>
</dbReference>
<reference evidence="2" key="1">
    <citation type="submission" date="2014-03" db="EMBL/GenBank/DDBJ databases">
        <authorList>
            <person name="Casaregola S."/>
        </authorList>
    </citation>
    <scope>NUCLEOTIDE SEQUENCE [LARGE SCALE GENOMIC DNA]</scope>
    <source>
        <strain evidence="2">CLIB 918</strain>
    </source>
</reference>
<dbReference type="Proteomes" id="UP000242525">
    <property type="component" value="Unassembled WGS sequence"/>
</dbReference>
<protein>
    <submittedName>
        <fullName evidence="2">Uncharacterized protein</fullName>
    </submittedName>
</protein>
<comment type="caution">
    <text evidence="2">The sequence shown here is derived from an EMBL/GenBank/DDBJ whole genome shotgun (WGS) entry which is preliminary data.</text>
</comment>
<name>A0A0J9XII6_GEOCN</name>
<gene>
    <name evidence="2" type="ORF">BN980_GECA19s01968g</name>
</gene>
<organism evidence="2 3">
    <name type="scientific">Geotrichum candidum</name>
    <name type="common">Oospora lactis</name>
    <name type="synonym">Dipodascus geotrichum</name>
    <dbReference type="NCBI Taxonomy" id="1173061"/>
    <lineage>
        <taxon>Eukaryota</taxon>
        <taxon>Fungi</taxon>
        <taxon>Dikarya</taxon>
        <taxon>Ascomycota</taxon>
        <taxon>Saccharomycotina</taxon>
        <taxon>Dipodascomycetes</taxon>
        <taxon>Dipodascales</taxon>
        <taxon>Dipodascaceae</taxon>
        <taxon>Geotrichum</taxon>
    </lineage>
</organism>
<proteinExistence type="predicted"/>
<feature type="region of interest" description="Disordered" evidence="1">
    <location>
        <begin position="213"/>
        <end position="247"/>
    </location>
</feature>
<evidence type="ECO:0000256" key="1">
    <source>
        <dbReference type="SAM" id="MobiDB-lite"/>
    </source>
</evidence>
<dbReference type="AlphaFoldDB" id="A0A0J9XII6"/>
<keyword evidence="3" id="KW-1185">Reference proteome</keyword>
<feature type="compositionally biased region" description="Low complexity" evidence="1">
    <location>
        <begin position="226"/>
        <end position="247"/>
    </location>
</feature>
<accession>A0A0J9XII6</accession>
<evidence type="ECO:0000313" key="3">
    <source>
        <dbReference type="Proteomes" id="UP000242525"/>
    </source>
</evidence>
<sequence length="247" mass="27080">MLPKIPLREVRKVLLKDSSSELCQVPDVLIQNAEHQNKAIAVLTQNLEYQKKAMDVLTQNMESQKKSMAQSDLVLAKVMKMLKVQEAEQSTPGTLSAGSQATNNPQLASDSLEAVTVSDLLFSSDSNYNEYRTSTSLTPNVRGDRKVLTEAAAAESRSFQAGPEQHTDELDLEQDMIPTLPVNSQATTTPQLVSKVLKAAVVNRMHSSFITRSQRTFQDTTAETGPSRSKYLSASSSSTRASETPKF</sequence>
<evidence type="ECO:0000313" key="2">
    <source>
        <dbReference type="EMBL" id="CDO57239.1"/>
    </source>
</evidence>
<feature type="compositionally biased region" description="Polar residues" evidence="1">
    <location>
        <begin position="213"/>
        <end position="224"/>
    </location>
</feature>